<dbReference type="NCBIfam" id="TIGR03426">
    <property type="entry name" value="shape_MreD"/>
    <property type="match status" value="1"/>
</dbReference>
<keyword evidence="5 8" id="KW-0133">Cell shape</keyword>
<sequence length="162" mass="18605">MSPELPHGRTVIAVTLVIALVLSVMPMPENLQYYRLQWVALVLIYWSMALPERVGVGVAFFTGLLLDILTGTLLGQHAFGLSLIAFLTVKTHKRVRVFPLWQQSMFVTLLLFVDRTLFFWVDGTIGRPAAMIESWIAPLLGGLLWPWLFIVFRDLRRRFHVR</sequence>
<accession>A0A7U6JFU7</accession>
<evidence type="ECO:0000256" key="3">
    <source>
        <dbReference type="ARBA" id="ARBA00022475"/>
    </source>
</evidence>
<name>A0A7U6JFU7_9GAMM</name>
<evidence type="ECO:0000256" key="9">
    <source>
        <dbReference type="SAM" id="Phobius"/>
    </source>
</evidence>
<dbReference type="Pfam" id="PF04093">
    <property type="entry name" value="MreD"/>
    <property type="match status" value="1"/>
</dbReference>
<dbReference type="OrthoDB" id="6647425at2"/>
<keyword evidence="6 9" id="KW-1133">Transmembrane helix</keyword>
<dbReference type="GO" id="GO:0005886">
    <property type="term" value="C:plasma membrane"/>
    <property type="evidence" value="ECO:0007669"/>
    <property type="project" value="UniProtKB-SubCell"/>
</dbReference>
<keyword evidence="11" id="KW-1185">Reference proteome</keyword>
<evidence type="ECO:0000256" key="7">
    <source>
        <dbReference type="ARBA" id="ARBA00023136"/>
    </source>
</evidence>
<feature type="transmembrane region" description="Helical" evidence="9">
    <location>
        <begin position="68"/>
        <end position="88"/>
    </location>
</feature>
<keyword evidence="8" id="KW-0997">Cell inner membrane</keyword>
<feature type="transmembrane region" description="Helical" evidence="9">
    <location>
        <begin position="38"/>
        <end position="62"/>
    </location>
</feature>
<feature type="transmembrane region" description="Helical" evidence="9">
    <location>
        <begin position="6"/>
        <end position="26"/>
    </location>
</feature>
<dbReference type="InterPro" id="IPR007227">
    <property type="entry name" value="Cell_shape_determining_MreD"/>
</dbReference>
<proteinExistence type="inferred from homology"/>
<evidence type="ECO:0000256" key="6">
    <source>
        <dbReference type="ARBA" id="ARBA00022989"/>
    </source>
</evidence>
<keyword evidence="7 8" id="KW-0472">Membrane</keyword>
<comment type="subcellular location">
    <subcellularLocation>
        <location evidence="8">Cell inner membrane</location>
    </subcellularLocation>
    <subcellularLocation>
        <location evidence="1">Cell membrane</location>
        <topology evidence="1">Multi-pass membrane protein</topology>
    </subcellularLocation>
</comment>
<evidence type="ECO:0000256" key="2">
    <source>
        <dbReference type="ARBA" id="ARBA00007776"/>
    </source>
</evidence>
<keyword evidence="3 8" id="KW-1003">Cell membrane</keyword>
<dbReference type="InterPro" id="IPR026034">
    <property type="entry name" value="MreD_proteobac"/>
</dbReference>
<dbReference type="GO" id="GO:0008360">
    <property type="term" value="P:regulation of cell shape"/>
    <property type="evidence" value="ECO:0007669"/>
    <property type="project" value="UniProtKB-UniRule"/>
</dbReference>
<dbReference type="RefSeq" id="WP_041064612.1">
    <property type="nucleotide sequence ID" value="NZ_AP012273.1"/>
</dbReference>
<comment type="similarity">
    <text evidence="2 8">Belongs to the MreD family.</text>
</comment>
<dbReference type="PIRSF" id="PIRSF018472">
    <property type="entry name" value="MreD_proteobac"/>
    <property type="match status" value="1"/>
</dbReference>
<dbReference type="PANTHER" id="PTHR37484:SF1">
    <property type="entry name" value="ROD SHAPE-DETERMINING PROTEIN MRED"/>
    <property type="match status" value="1"/>
</dbReference>
<organism evidence="10 11">
    <name type="scientific">Thiolapillus brandeum</name>
    <dbReference type="NCBI Taxonomy" id="1076588"/>
    <lineage>
        <taxon>Bacteria</taxon>
        <taxon>Pseudomonadati</taxon>
        <taxon>Pseudomonadota</taxon>
        <taxon>Gammaproteobacteria</taxon>
        <taxon>Chromatiales</taxon>
        <taxon>Sedimenticolaceae</taxon>
        <taxon>Thiolapillus</taxon>
    </lineage>
</organism>
<feature type="transmembrane region" description="Helical" evidence="9">
    <location>
        <begin position="100"/>
        <end position="120"/>
    </location>
</feature>
<keyword evidence="4 9" id="KW-0812">Transmembrane</keyword>
<dbReference type="PANTHER" id="PTHR37484">
    <property type="entry name" value="ROD SHAPE-DETERMINING PROTEIN MRED"/>
    <property type="match status" value="1"/>
</dbReference>
<evidence type="ECO:0000256" key="5">
    <source>
        <dbReference type="ARBA" id="ARBA00022960"/>
    </source>
</evidence>
<dbReference type="KEGG" id="tbn:TBH_C0263"/>
<evidence type="ECO:0000313" key="11">
    <source>
        <dbReference type="Proteomes" id="UP000031631"/>
    </source>
</evidence>
<evidence type="ECO:0000313" key="10">
    <source>
        <dbReference type="EMBL" id="BAO43209.1"/>
    </source>
</evidence>
<dbReference type="EMBL" id="AP012273">
    <property type="protein sequence ID" value="BAO43209.1"/>
    <property type="molecule type" value="Genomic_DNA"/>
</dbReference>
<evidence type="ECO:0000256" key="8">
    <source>
        <dbReference type="PIRNR" id="PIRNR018472"/>
    </source>
</evidence>
<reference evidence="10 11" key="1">
    <citation type="journal article" date="2014" name="PLoS ONE">
        <title>Physiological and genomic features of a novel sulfur-oxidizing gammaproteobacterium belonging to a previously uncultivated symbiotic lineage isolated from a hydrothermal vent.</title>
        <authorList>
            <person name="Nunoura T."/>
            <person name="Takaki Y."/>
            <person name="Kazama H."/>
            <person name="Kakuta J."/>
            <person name="Shimamura S."/>
            <person name="Makita H."/>
            <person name="Hirai M."/>
            <person name="Miyazaki M."/>
            <person name="Takai K."/>
        </authorList>
    </citation>
    <scope>NUCLEOTIDE SEQUENCE [LARGE SCALE GENOMIC DNA]</scope>
    <source>
        <strain evidence="10 11">Hiromi1</strain>
    </source>
</reference>
<feature type="transmembrane region" description="Helical" evidence="9">
    <location>
        <begin position="132"/>
        <end position="152"/>
    </location>
</feature>
<protein>
    <recommendedName>
        <fullName evidence="8">Rod shape-determining protein MreD</fullName>
    </recommendedName>
</protein>
<evidence type="ECO:0000256" key="4">
    <source>
        <dbReference type="ARBA" id="ARBA00022692"/>
    </source>
</evidence>
<gene>
    <name evidence="10" type="ORF">TBH_C0263</name>
</gene>
<dbReference type="Proteomes" id="UP000031631">
    <property type="component" value="Chromosome"/>
</dbReference>
<evidence type="ECO:0000256" key="1">
    <source>
        <dbReference type="ARBA" id="ARBA00004651"/>
    </source>
</evidence>
<comment type="function">
    <text evidence="8">Involved in formation of the rod shape of the cell. May also contribute to regulation of formation of penicillin-binding proteins.</text>
</comment>
<dbReference type="AlphaFoldDB" id="A0A7U6JFU7"/>